<feature type="domain" description="Carboxylesterase type B" evidence="4">
    <location>
        <begin position="26"/>
        <end position="514"/>
    </location>
</feature>
<keyword evidence="5" id="KW-0614">Plasmid</keyword>
<comment type="similarity">
    <text evidence="1 3">Belongs to the type-B carboxylesterase/lipase family.</text>
</comment>
<dbReference type="KEGG" id="dsc:ABOD76_03530"/>
<keyword evidence="2 3" id="KW-0378">Hydrolase</keyword>
<dbReference type="InterPro" id="IPR029058">
    <property type="entry name" value="AB_hydrolase_fold"/>
</dbReference>
<accession>A0AAU7U736</accession>
<dbReference type="InterPro" id="IPR019826">
    <property type="entry name" value="Carboxylesterase_B_AS"/>
</dbReference>
<dbReference type="PROSITE" id="PS00122">
    <property type="entry name" value="CARBOXYLESTERASE_B_1"/>
    <property type="match status" value="1"/>
</dbReference>
<dbReference type="PANTHER" id="PTHR43918">
    <property type="entry name" value="ACETYLCHOLINESTERASE"/>
    <property type="match status" value="1"/>
</dbReference>
<dbReference type="SUPFAM" id="SSF53474">
    <property type="entry name" value="alpha/beta-Hydrolases"/>
    <property type="match status" value="1"/>
</dbReference>
<organism evidence="5">
    <name type="scientific">Deinococcus sonorensis KR-87</name>
    <dbReference type="NCBI Taxonomy" id="694439"/>
    <lineage>
        <taxon>Bacteria</taxon>
        <taxon>Thermotogati</taxon>
        <taxon>Deinococcota</taxon>
        <taxon>Deinococci</taxon>
        <taxon>Deinococcales</taxon>
        <taxon>Deinococcaceae</taxon>
        <taxon>Deinococcus</taxon>
    </lineage>
</organism>
<dbReference type="EMBL" id="CP158298">
    <property type="protein sequence ID" value="XBV84138.1"/>
    <property type="molecule type" value="Genomic_DNA"/>
</dbReference>
<dbReference type="GO" id="GO:0052689">
    <property type="term" value="F:carboxylic ester hydrolase activity"/>
    <property type="evidence" value="ECO:0007669"/>
    <property type="project" value="TreeGrafter"/>
</dbReference>
<evidence type="ECO:0000256" key="2">
    <source>
        <dbReference type="ARBA" id="ARBA00022801"/>
    </source>
</evidence>
<evidence type="ECO:0000313" key="5">
    <source>
        <dbReference type="EMBL" id="XBV84138.1"/>
    </source>
</evidence>
<sequence length="539" mass="58053">MTRTTASLHRLSAALAPPRALPSGAPRVQTNSGVVQGLTLPSGVRAFRGIPFAAPPVRDRRWTPPQPALPWPGVRLADRFAHQSMQARVFGDMMFRNAGMSEDCLYLNVWAPATAAPGANLPVLVYIYGGGFVAGDGSEPRYDGERMASRGMVVVTFTYRLGVFGFLAHPELAAESPHHASGNYGHLDQVAALAWVRDNIEQFGGHPAEVTVAGESAGSYSVNALMASPLSRGLFARAIGESGAYFGASRSVSTHDDAQRHGQAFATRVGAASLADLRARSATELLEASGQPGAAPFLANIDGWFLPARPADLFAAGQQAQVPLLAGWNSEELGWRALLPDDPAPETARAVLAQRFGARAAQAERLYPVSTADEARQSLTDVASDHFMGYPTWKWMEEHQRTSGQPVYRYFYTRPRPAPVEAGVTANLAGGVTRTSDAPRDPPATGAVHSAEIEYALGNLSLNPVFGWTPDDHTVSQTMQGYFANFIKAGDPNGDGLPHWPASQHRADRPALRMRIDVVSRTEPEPRARYVFLDQTDPR</sequence>
<geneLocation type="plasmid" evidence="5">
    <name>pDson03</name>
</geneLocation>
<dbReference type="InterPro" id="IPR050654">
    <property type="entry name" value="AChE-related_enzymes"/>
</dbReference>
<dbReference type="InterPro" id="IPR019819">
    <property type="entry name" value="Carboxylesterase_B_CS"/>
</dbReference>
<evidence type="ECO:0000259" key="4">
    <source>
        <dbReference type="Pfam" id="PF00135"/>
    </source>
</evidence>
<protein>
    <recommendedName>
        <fullName evidence="3">Carboxylic ester hydrolase</fullName>
        <ecNumber evidence="3">3.1.1.-</ecNumber>
    </recommendedName>
</protein>
<dbReference type="EC" id="3.1.1.-" evidence="3"/>
<gene>
    <name evidence="5" type="ORF">ABOD76_03530</name>
</gene>
<dbReference type="PANTHER" id="PTHR43918:SF4">
    <property type="entry name" value="CARBOXYLIC ESTER HYDROLASE"/>
    <property type="match status" value="1"/>
</dbReference>
<dbReference type="RefSeq" id="WP_350242176.1">
    <property type="nucleotide sequence ID" value="NZ_CP158298.1"/>
</dbReference>
<dbReference type="Gene3D" id="3.40.50.1820">
    <property type="entry name" value="alpha/beta hydrolase"/>
    <property type="match status" value="1"/>
</dbReference>
<reference evidence="5" key="1">
    <citation type="submission" date="2024-06" db="EMBL/GenBank/DDBJ databases">
        <title>Draft Genome Sequence of Deinococcus sonorensis Type Strain KR-87, a Biofilm Producing Representative of the Genus Deinococcus.</title>
        <authorList>
            <person name="Boren L.S."/>
            <person name="Grosso R.A."/>
            <person name="Hugenberg-Cox A.N."/>
            <person name="Hill J.T.E."/>
            <person name="Albert C.M."/>
            <person name="Tuohy J.M."/>
        </authorList>
    </citation>
    <scope>NUCLEOTIDE SEQUENCE</scope>
    <source>
        <strain evidence="5">KR-87</strain>
        <plasmid evidence="5">pDson03</plasmid>
    </source>
</reference>
<dbReference type="AlphaFoldDB" id="A0AAU7U736"/>
<evidence type="ECO:0000256" key="1">
    <source>
        <dbReference type="ARBA" id="ARBA00005964"/>
    </source>
</evidence>
<dbReference type="Pfam" id="PF00135">
    <property type="entry name" value="COesterase"/>
    <property type="match status" value="1"/>
</dbReference>
<dbReference type="PROSITE" id="PS00941">
    <property type="entry name" value="CARBOXYLESTERASE_B_2"/>
    <property type="match status" value="1"/>
</dbReference>
<dbReference type="InterPro" id="IPR002018">
    <property type="entry name" value="CarbesteraseB"/>
</dbReference>
<proteinExistence type="inferred from homology"/>
<name>A0AAU7U736_9DEIO</name>
<evidence type="ECO:0000256" key="3">
    <source>
        <dbReference type="RuleBase" id="RU361235"/>
    </source>
</evidence>